<name>A0AAQ4F139_AMBAM</name>
<evidence type="ECO:0000313" key="3">
    <source>
        <dbReference type="Proteomes" id="UP001321473"/>
    </source>
</evidence>
<dbReference type="EMBL" id="JARKHS020008369">
    <property type="protein sequence ID" value="KAK8780840.1"/>
    <property type="molecule type" value="Genomic_DNA"/>
</dbReference>
<accession>A0AAQ4F139</accession>
<reference evidence="2 3" key="1">
    <citation type="journal article" date="2023" name="Arcadia Sci">
        <title>De novo assembly of a long-read Amblyomma americanum tick genome.</title>
        <authorList>
            <person name="Chou S."/>
            <person name="Poskanzer K.E."/>
            <person name="Rollins M."/>
            <person name="Thuy-Boun P.S."/>
        </authorList>
    </citation>
    <scope>NUCLEOTIDE SEQUENCE [LARGE SCALE GENOMIC DNA]</scope>
    <source>
        <strain evidence="2">F_SG_1</strain>
        <tissue evidence="2">Salivary glands</tissue>
    </source>
</reference>
<dbReference type="AlphaFoldDB" id="A0AAQ4F139"/>
<evidence type="ECO:0000313" key="2">
    <source>
        <dbReference type="EMBL" id="KAK8780840.1"/>
    </source>
</evidence>
<sequence>MEFLRDTVETRRIFCNLAPTDLSVGSAELHMASPVSNEKEPEAPLDELEAIFQGPGCTEGSEAGLPPAPTQSTSAVPLRGIKRQKKRQAIQDTERDLHSARNGITALRPMDASSHLSLKPQMDATPPHTLMHFKMELLHVCEQYSQGQYPTDMAVRAPHE</sequence>
<keyword evidence="3" id="KW-1185">Reference proteome</keyword>
<comment type="caution">
    <text evidence="2">The sequence shown here is derived from an EMBL/GenBank/DDBJ whole genome shotgun (WGS) entry which is preliminary data.</text>
</comment>
<proteinExistence type="predicted"/>
<protein>
    <submittedName>
        <fullName evidence="2">Uncharacterized protein</fullName>
    </submittedName>
</protein>
<evidence type="ECO:0000256" key="1">
    <source>
        <dbReference type="SAM" id="MobiDB-lite"/>
    </source>
</evidence>
<dbReference type="Proteomes" id="UP001321473">
    <property type="component" value="Unassembled WGS sequence"/>
</dbReference>
<feature type="region of interest" description="Disordered" evidence="1">
    <location>
        <begin position="54"/>
        <end position="97"/>
    </location>
</feature>
<gene>
    <name evidence="2" type="ORF">V5799_017817</name>
</gene>
<organism evidence="2 3">
    <name type="scientific">Amblyomma americanum</name>
    <name type="common">Lone star tick</name>
    <dbReference type="NCBI Taxonomy" id="6943"/>
    <lineage>
        <taxon>Eukaryota</taxon>
        <taxon>Metazoa</taxon>
        <taxon>Ecdysozoa</taxon>
        <taxon>Arthropoda</taxon>
        <taxon>Chelicerata</taxon>
        <taxon>Arachnida</taxon>
        <taxon>Acari</taxon>
        <taxon>Parasitiformes</taxon>
        <taxon>Ixodida</taxon>
        <taxon>Ixodoidea</taxon>
        <taxon>Ixodidae</taxon>
        <taxon>Amblyomminae</taxon>
        <taxon>Amblyomma</taxon>
    </lineage>
</organism>